<evidence type="ECO:0000313" key="10">
    <source>
        <dbReference type="Proteomes" id="UP000254569"/>
    </source>
</evidence>
<comment type="subcellular location">
    <subcellularLocation>
        <location evidence="1 7">Cell membrane</location>
        <topology evidence="1 7">Multi-pass membrane protein</topology>
    </subcellularLocation>
</comment>
<evidence type="ECO:0000313" key="9">
    <source>
        <dbReference type="EMBL" id="SUE13920.1"/>
    </source>
</evidence>
<accession>A0A379LV42</accession>
<dbReference type="PANTHER" id="PTHR12677">
    <property type="entry name" value="GOLGI APPARATUS MEMBRANE PROTEIN TVP38-RELATED"/>
    <property type="match status" value="1"/>
</dbReference>
<evidence type="ECO:0000259" key="8">
    <source>
        <dbReference type="Pfam" id="PF09335"/>
    </source>
</evidence>
<dbReference type="InterPro" id="IPR032816">
    <property type="entry name" value="VTT_dom"/>
</dbReference>
<keyword evidence="6 7" id="KW-0472">Membrane</keyword>
<gene>
    <name evidence="9" type="primary">ydjZ</name>
    <name evidence="9" type="ORF">NCTC13296_00751</name>
</gene>
<feature type="domain" description="VTT" evidence="8">
    <location>
        <begin position="88"/>
        <end position="205"/>
    </location>
</feature>
<name>A0A379LV42_9NOCA</name>
<feature type="transmembrane region" description="Helical" evidence="7">
    <location>
        <begin position="68"/>
        <end position="88"/>
    </location>
</feature>
<comment type="similarity">
    <text evidence="2 7">Belongs to the TVP38/TMEM64 family.</text>
</comment>
<evidence type="ECO:0000256" key="5">
    <source>
        <dbReference type="ARBA" id="ARBA00022989"/>
    </source>
</evidence>
<evidence type="ECO:0000256" key="3">
    <source>
        <dbReference type="ARBA" id="ARBA00022475"/>
    </source>
</evidence>
<evidence type="ECO:0000256" key="1">
    <source>
        <dbReference type="ARBA" id="ARBA00004651"/>
    </source>
</evidence>
<keyword evidence="5 7" id="KW-1133">Transmembrane helix</keyword>
<keyword evidence="10" id="KW-1185">Reference proteome</keyword>
<dbReference type="EMBL" id="UGVI01000001">
    <property type="protein sequence ID" value="SUE13920.1"/>
    <property type="molecule type" value="Genomic_DNA"/>
</dbReference>
<feature type="transmembrane region" description="Helical" evidence="7">
    <location>
        <begin position="153"/>
        <end position="175"/>
    </location>
</feature>
<organism evidence="9 10">
    <name type="scientific">Rhodococcus gordoniae</name>
    <dbReference type="NCBI Taxonomy" id="223392"/>
    <lineage>
        <taxon>Bacteria</taxon>
        <taxon>Bacillati</taxon>
        <taxon>Actinomycetota</taxon>
        <taxon>Actinomycetes</taxon>
        <taxon>Mycobacteriales</taxon>
        <taxon>Nocardiaceae</taxon>
        <taxon>Rhodococcus</taxon>
    </lineage>
</organism>
<dbReference type="PANTHER" id="PTHR12677:SF59">
    <property type="entry name" value="GOLGI APPARATUS MEMBRANE PROTEIN TVP38-RELATED"/>
    <property type="match status" value="1"/>
</dbReference>
<evidence type="ECO:0000256" key="4">
    <source>
        <dbReference type="ARBA" id="ARBA00022692"/>
    </source>
</evidence>
<evidence type="ECO:0000256" key="7">
    <source>
        <dbReference type="RuleBase" id="RU366058"/>
    </source>
</evidence>
<dbReference type="Proteomes" id="UP000254569">
    <property type="component" value="Unassembled WGS sequence"/>
</dbReference>
<protein>
    <recommendedName>
        <fullName evidence="7">TVP38/TMEM64 family membrane protein</fullName>
    </recommendedName>
</protein>
<feature type="transmembrane region" description="Helical" evidence="7">
    <location>
        <begin position="182"/>
        <end position="203"/>
    </location>
</feature>
<evidence type="ECO:0000256" key="6">
    <source>
        <dbReference type="ARBA" id="ARBA00023136"/>
    </source>
</evidence>
<feature type="transmembrane region" description="Helical" evidence="7">
    <location>
        <begin position="100"/>
        <end position="125"/>
    </location>
</feature>
<dbReference type="Pfam" id="PF09335">
    <property type="entry name" value="VTT_dom"/>
    <property type="match status" value="1"/>
</dbReference>
<keyword evidence="3 7" id="KW-1003">Cell membrane</keyword>
<dbReference type="InterPro" id="IPR015414">
    <property type="entry name" value="TMEM64"/>
</dbReference>
<feature type="transmembrane region" description="Helical" evidence="7">
    <location>
        <begin position="215"/>
        <end position="232"/>
    </location>
</feature>
<reference evidence="9 10" key="1">
    <citation type="submission" date="2018-06" db="EMBL/GenBank/DDBJ databases">
        <authorList>
            <consortium name="Pathogen Informatics"/>
            <person name="Doyle S."/>
        </authorList>
    </citation>
    <scope>NUCLEOTIDE SEQUENCE [LARGE SCALE GENOMIC DNA]</scope>
    <source>
        <strain evidence="9 10">NCTC13296</strain>
    </source>
</reference>
<dbReference type="AlphaFoldDB" id="A0A379LV42"/>
<sequence>MKRYRAHFPALLRGKRTRRPVVWASVTRLAAYRRVLGILALVAALVVAALVVPHPSIAQIRQWSESVHGPALVLTFFAVHALVTIAPVPRTVFTLSAGVLFGSAVGIGVTVAASTVSAVLAFLLVRAVGRKVVESRLTHSAARAIDLRLARRGWLAVGSLRLIAAAPFFVVNCCCAVSAVRLVPYTLATVVGILPGTVAVVLLGDALTGQTDPRLMVITGVCIALGVAGLLLEARLPAPAGSALDAAGTAAPTTRSSMEA</sequence>
<evidence type="ECO:0000256" key="2">
    <source>
        <dbReference type="ARBA" id="ARBA00008640"/>
    </source>
</evidence>
<dbReference type="GO" id="GO:0005886">
    <property type="term" value="C:plasma membrane"/>
    <property type="evidence" value="ECO:0007669"/>
    <property type="project" value="UniProtKB-SubCell"/>
</dbReference>
<proteinExistence type="inferred from homology"/>
<keyword evidence="4 7" id="KW-0812">Transmembrane</keyword>